<sequence length="385" mass="41868">MPSSFVSESAEFAGPSAVWYEYQMPAHSSRPTQSAPVGSSSGNSPSPTLDGMDRRPQHVPATWESSDTMISASHGEMGDNHSSSSTQNAHAGYQGFPDEDDAQYEWDEECERHQGADCQNGTYKTGLHYEDWDTFNRQQQFLSTGNMSSNSTTVDFDTSSSPVTTASTSQEDFAWVSDTLHQHAYAKQRRSRHDPGGGASQSGELVTPENTYNIFEGTYQLPALPPALPSSSSLHGAMNEVTINRPRPSRPSQHGAIQIVTEDQQRDAQPIQRPPSPMAHLPYPEDIGDEPEDATTAMSDVDTVQAGPSRRLPTTPPQGSSQGGRVASPPNNKLRRAAADPYPDQPARETKFKRGTPTPVACLFCRKRKLACGGPREGEPDLTCM</sequence>
<organism evidence="2 3">
    <name type="scientific">Meripilus lineatus</name>
    <dbReference type="NCBI Taxonomy" id="2056292"/>
    <lineage>
        <taxon>Eukaryota</taxon>
        <taxon>Fungi</taxon>
        <taxon>Dikarya</taxon>
        <taxon>Basidiomycota</taxon>
        <taxon>Agaricomycotina</taxon>
        <taxon>Agaricomycetes</taxon>
        <taxon>Polyporales</taxon>
        <taxon>Meripilaceae</taxon>
        <taxon>Meripilus</taxon>
    </lineage>
</organism>
<comment type="caution">
    <text evidence="2">The sequence shown here is derived from an EMBL/GenBank/DDBJ whole genome shotgun (WGS) entry which is preliminary data.</text>
</comment>
<dbReference type="AlphaFoldDB" id="A0AAD5YGQ0"/>
<reference evidence="2" key="1">
    <citation type="submission" date="2022-07" db="EMBL/GenBank/DDBJ databases">
        <title>Genome Sequence of Physisporinus lineatus.</title>
        <authorList>
            <person name="Buettner E."/>
        </authorList>
    </citation>
    <scope>NUCLEOTIDE SEQUENCE</scope>
    <source>
        <strain evidence="2">VT162</strain>
    </source>
</reference>
<evidence type="ECO:0000313" key="3">
    <source>
        <dbReference type="Proteomes" id="UP001212997"/>
    </source>
</evidence>
<proteinExistence type="predicted"/>
<evidence type="ECO:0000313" key="2">
    <source>
        <dbReference type="EMBL" id="KAJ3484374.1"/>
    </source>
</evidence>
<name>A0AAD5YGQ0_9APHY</name>
<accession>A0AAD5YGQ0</accession>
<gene>
    <name evidence="2" type="ORF">NLI96_g5686</name>
</gene>
<feature type="region of interest" description="Disordered" evidence="1">
    <location>
        <begin position="262"/>
        <end position="354"/>
    </location>
</feature>
<feature type="region of interest" description="Disordered" evidence="1">
    <location>
        <begin position="185"/>
        <end position="206"/>
    </location>
</feature>
<dbReference type="EMBL" id="JANAWD010000192">
    <property type="protein sequence ID" value="KAJ3484374.1"/>
    <property type="molecule type" value="Genomic_DNA"/>
</dbReference>
<feature type="region of interest" description="Disordered" evidence="1">
    <location>
        <begin position="26"/>
        <end position="109"/>
    </location>
</feature>
<evidence type="ECO:0000256" key="1">
    <source>
        <dbReference type="SAM" id="MobiDB-lite"/>
    </source>
</evidence>
<feature type="compositionally biased region" description="Low complexity" evidence="1">
    <location>
        <begin position="34"/>
        <end position="47"/>
    </location>
</feature>
<feature type="compositionally biased region" description="Polar residues" evidence="1">
    <location>
        <begin position="80"/>
        <end position="89"/>
    </location>
</feature>
<feature type="compositionally biased region" description="Acidic residues" evidence="1">
    <location>
        <begin position="97"/>
        <end position="109"/>
    </location>
</feature>
<keyword evidence="3" id="KW-1185">Reference proteome</keyword>
<protein>
    <submittedName>
        <fullName evidence="2">Uncharacterized protein</fullName>
    </submittedName>
</protein>
<dbReference type="Proteomes" id="UP001212997">
    <property type="component" value="Unassembled WGS sequence"/>
</dbReference>